<dbReference type="Proteomes" id="UP000199183">
    <property type="component" value="Unassembled WGS sequence"/>
</dbReference>
<reference evidence="1 2" key="1">
    <citation type="submission" date="2016-10" db="EMBL/GenBank/DDBJ databases">
        <authorList>
            <person name="de Groot N.N."/>
        </authorList>
    </citation>
    <scope>NUCLEOTIDE SEQUENCE [LARGE SCALE GENOMIC DNA]</scope>
    <source>
        <strain evidence="1 2">DSM 21799</strain>
    </source>
</reference>
<dbReference type="Gene3D" id="1.25.40.10">
    <property type="entry name" value="Tetratricopeptide repeat domain"/>
    <property type="match status" value="1"/>
</dbReference>
<organism evidence="1 2">
    <name type="scientific">Paramicrobacterium humi</name>
    <dbReference type="NCBI Taxonomy" id="640635"/>
    <lineage>
        <taxon>Bacteria</taxon>
        <taxon>Bacillati</taxon>
        <taxon>Actinomycetota</taxon>
        <taxon>Actinomycetes</taxon>
        <taxon>Micrococcales</taxon>
        <taxon>Microbacteriaceae</taxon>
        <taxon>Paramicrobacterium</taxon>
    </lineage>
</organism>
<dbReference type="OrthoDB" id="3727045at2"/>
<proteinExistence type="predicted"/>
<accession>A0A1H4NPH7</accession>
<name>A0A1H4NPH7_9MICO</name>
<keyword evidence="2" id="KW-1185">Reference proteome</keyword>
<evidence type="ECO:0008006" key="3">
    <source>
        <dbReference type="Google" id="ProtNLM"/>
    </source>
</evidence>
<dbReference type="SUPFAM" id="SSF48452">
    <property type="entry name" value="TPR-like"/>
    <property type="match status" value="1"/>
</dbReference>
<dbReference type="STRING" id="640635.SAMN04489806_2253"/>
<dbReference type="RefSeq" id="WP_091184105.1">
    <property type="nucleotide sequence ID" value="NZ_FNRY01000001.1"/>
</dbReference>
<dbReference type="EMBL" id="FNRY01000001">
    <property type="protein sequence ID" value="SEB96758.1"/>
    <property type="molecule type" value="Genomic_DNA"/>
</dbReference>
<evidence type="ECO:0000313" key="2">
    <source>
        <dbReference type="Proteomes" id="UP000199183"/>
    </source>
</evidence>
<protein>
    <recommendedName>
        <fullName evidence="3">Tetratricopeptide repeat-containing protein</fullName>
    </recommendedName>
</protein>
<evidence type="ECO:0000313" key="1">
    <source>
        <dbReference type="EMBL" id="SEB96758.1"/>
    </source>
</evidence>
<gene>
    <name evidence="1" type="ORF">SAMN04489806_2253</name>
</gene>
<dbReference type="AlphaFoldDB" id="A0A1H4NPH7"/>
<dbReference type="InterPro" id="IPR011990">
    <property type="entry name" value="TPR-like_helical_dom_sf"/>
</dbReference>
<sequence length="152" mass="16153">MPSRTSISAATLNEIARLSEAGSEMYDEGDDAGALACWRKAIALLPMPSQQWDTAVWLHAAIGDALDTAGDAAGAEKAFRAALNASDGQSDAFVQYMVGVLALERGDEPDALDHLRHAYALSGRELFDGPRGERAWAALWVLDAPVTEPRGA</sequence>